<evidence type="ECO:0000313" key="6">
    <source>
        <dbReference type="EMBL" id="KAF7631047.1"/>
    </source>
</evidence>
<evidence type="ECO:0000256" key="1">
    <source>
        <dbReference type="ARBA" id="ARBA00004275"/>
    </source>
</evidence>
<dbReference type="InterPro" id="IPR000873">
    <property type="entry name" value="AMP-dep_synth/lig_dom"/>
</dbReference>
<dbReference type="PROSITE" id="PS00455">
    <property type="entry name" value="AMP_BINDING"/>
    <property type="match status" value="1"/>
</dbReference>
<dbReference type="Gene3D" id="3.40.50.12780">
    <property type="entry name" value="N-terminal domain of ligase-like"/>
    <property type="match status" value="1"/>
</dbReference>
<sequence>MPYKSDFPPVEVANEPYPLRLLSAIWEHFSECPERIALINSKNPNNDFVTYGELYLFSLATAAFLQNKGFSRDDVACLVLQNCWEYVPIFLGIGLQGGATSGANPYFTEMNNSFLKEKKDLDGWDRELLHQFNESNAKIVFCSEQSLNNVINAVKSVETVKLIVLVECGYSKKPLIYTENHFPVGVIHFGQIIRTEPLINTKITLMNCNPEKDILLLPFSSGTTGSPKGVLISHQNVGTMLNILIEHFRNYIHSYMRPIFIEKKENELLLLPFFHCYGFCMLQSCLLNGSTGLVMAGFDPILFCETIENFKIRLLKTVPPILVFLAKNPIVSNYDLSSLHVIFSGAAPAGSDLCEEVMYRLPNIQHICQGMKIILVCYGMTELTVASHFPVLDKQRYKSTGKLLSNLEMKIIEINSNNEVEVEKGMPGELFLRGPTIMLGYLNKPEETSKILNSDGWLRTGDVVYVDNEGFIHVLDRLKELIKVNGLQVAPAELEDLLLSHPDIVDCAVIGISDPMAGELPYAFIVPREGGSLTEENVKEFVKAKAVYYKQLKGGVEFIDKIPKSPSGKILRRLLREKLTNKENKLISKI</sequence>
<dbReference type="Gene3D" id="3.30.300.30">
    <property type="match status" value="1"/>
</dbReference>
<dbReference type="Pfam" id="PF00501">
    <property type="entry name" value="AMP-binding"/>
    <property type="match status" value="1"/>
</dbReference>
<feature type="domain" description="AMP-binding enzyme C-terminal" evidence="5">
    <location>
        <begin position="493"/>
        <end position="569"/>
    </location>
</feature>
<dbReference type="OrthoDB" id="10253869at2759"/>
<dbReference type="CDD" id="cd05911">
    <property type="entry name" value="Firefly_Luc_like"/>
    <property type="match status" value="1"/>
</dbReference>
<accession>A0A8S9ZEX7</accession>
<evidence type="ECO:0000259" key="5">
    <source>
        <dbReference type="Pfam" id="PF13193"/>
    </source>
</evidence>
<reference evidence="6" key="1">
    <citation type="journal article" date="2020" name="Ecol. Evol.">
        <title>Genome structure and content of the rice root-knot nematode (Meloidogyne graminicola).</title>
        <authorList>
            <person name="Phan N.T."/>
            <person name="Danchin E.G.J."/>
            <person name="Klopp C."/>
            <person name="Perfus-Barbeoch L."/>
            <person name="Kozlowski D.K."/>
            <person name="Koutsovoulos G.D."/>
            <person name="Lopez-Roques C."/>
            <person name="Bouchez O."/>
            <person name="Zahm M."/>
            <person name="Besnard G."/>
            <person name="Bellafiore S."/>
        </authorList>
    </citation>
    <scope>NUCLEOTIDE SEQUENCE</scope>
    <source>
        <strain evidence="6">VN-18</strain>
    </source>
</reference>
<dbReference type="InterPro" id="IPR020845">
    <property type="entry name" value="AMP-binding_CS"/>
</dbReference>
<gene>
    <name evidence="6" type="ORF">Mgra_00008698</name>
</gene>
<dbReference type="InterPro" id="IPR042099">
    <property type="entry name" value="ANL_N_sf"/>
</dbReference>
<comment type="caution">
    <text evidence="6">The sequence shown here is derived from an EMBL/GenBank/DDBJ whole genome shotgun (WGS) entry which is preliminary data.</text>
</comment>
<dbReference type="SUPFAM" id="SSF56801">
    <property type="entry name" value="Acetyl-CoA synthetase-like"/>
    <property type="match status" value="1"/>
</dbReference>
<evidence type="ECO:0000313" key="7">
    <source>
        <dbReference type="Proteomes" id="UP000605970"/>
    </source>
</evidence>
<dbReference type="FunFam" id="3.30.300.30:FF:000007">
    <property type="entry name" value="4-coumarate--CoA ligase 2"/>
    <property type="match status" value="1"/>
</dbReference>
<evidence type="ECO:0000259" key="4">
    <source>
        <dbReference type="Pfam" id="PF00501"/>
    </source>
</evidence>
<dbReference type="InterPro" id="IPR025110">
    <property type="entry name" value="AMP-bd_C"/>
</dbReference>
<dbReference type="EMBL" id="JABEBT010000120">
    <property type="protein sequence ID" value="KAF7631047.1"/>
    <property type="molecule type" value="Genomic_DNA"/>
</dbReference>
<organism evidence="6 7">
    <name type="scientific">Meloidogyne graminicola</name>
    <dbReference type="NCBI Taxonomy" id="189291"/>
    <lineage>
        <taxon>Eukaryota</taxon>
        <taxon>Metazoa</taxon>
        <taxon>Ecdysozoa</taxon>
        <taxon>Nematoda</taxon>
        <taxon>Chromadorea</taxon>
        <taxon>Rhabditida</taxon>
        <taxon>Tylenchina</taxon>
        <taxon>Tylenchomorpha</taxon>
        <taxon>Tylenchoidea</taxon>
        <taxon>Meloidogynidae</taxon>
        <taxon>Meloidogyninae</taxon>
        <taxon>Meloidogyne</taxon>
    </lineage>
</organism>
<dbReference type="GO" id="GO:0005777">
    <property type="term" value="C:peroxisome"/>
    <property type="evidence" value="ECO:0007669"/>
    <property type="project" value="UniProtKB-SubCell"/>
</dbReference>
<comment type="similarity">
    <text evidence="2">Belongs to the ATP-dependent AMP-binding enzyme family.</text>
</comment>
<dbReference type="GO" id="GO:0016405">
    <property type="term" value="F:CoA-ligase activity"/>
    <property type="evidence" value="ECO:0007669"/>
    <property type="project" value="TreeGrafter"/>
</dbReference>
<dbReference type="PANTHER" id="PTHR24096:SF422">
    <property type="entry name" value="BCDNA.GH02901"/>
    <property type="match status" value="1"/>
</dbReference>
<evidence type="ECO:0000256" key="2">
    <source>
        <dbReference type="ARBA" id="ARBA00006432"/>
    </source>
</evidence>
<dbReference type="AlphaFoldDB" id="A0A8S9ZEX7"/>
<comment type="subcellular location">
    <subcellularLocation>
        <location evidence="1">Peroxisome</location>
    </subcellularLocation>
</comment>
<protein>
    <submittedName>
        <fullName evidence="6">Uncharacterized protein</fullName>
    </submittedName>
</protein>
<dbReference type="Pfam" id="PF13193">
    <property type="entry name" value="AMP-binding_C"/>
    <property type="match status" value="1"/>
</dbReference>
<proteinExistence type="inferred from homology"/>
<dbReference type="PANTHER" id="PTHR24096">
    <property type="entry name" value="LONG-CHAIN-FATTY-ACID--COA LIGASE"/>
    <property type="match status" value="1"/>
</dbReference>
<evidence type="ECO:0000256" key="3">
    <source>
        <dbReference type="ARBA" id="ARBA00023140"/>
    </source>
</evidence>
<keyword evidence="7" id="KW-1185">Reference proteome</keyword>
<dbReference type="InterPro" id="IPR045851">
    <property type="entry name" value="AMP-bd_C_sf"/>
</dbReference>
<keyword evidence="3" id="KW-0576">Peroxisome</keyword>
<dbReference type="Proteomes" id="UP000605970">
    <property type="component" value="Unassembled WGS sequence"/>
</dbReference>
<feature type="domain" description="AMP-dependent synthetase/ligase" evidence="4">
    <location>
        <begin position="28"/>
        <end position="442"/>
    </location>
</feature>
<name>A0A8S9ZEX7_9BILA</name>